<dbReference type="EMBL" id="PQWY01000003">
    <property type="protein sequence ID" value="PPK33200.1"/>
    <property type="molecule type" value="Genomic_DNA"/>
</dbReference>
<name>A0A2S6F6Y6_LEGPN</name>
<protein>
    <submittedName>
        <fullName evidence="4">KR domain-containing protein</fullName>
    </submittedName>
</protein>
<sequence length="282" mass="31769">MLLFLFKFWFDLTVNILYLIMMGERMNFLNNKIVMITGASSGIGQACARLFAAQGARLILAARRVERLHELSSELKHHNNQEHYILPLDVSKKDLVRQQIESLPGQWRSIDVLINNAGLALDTLPLHQGILEHWDTMIDTNIKGLLYISRLILPGMLERNSGHVINIGSIAGHECYPNGNVYSATKHAVHAISKSMRLDMLGSAVRVTEIAPGAVETEFSEVRWKDKQRAIDFYKDFQPLMADDIADAALYCATRPLHVDIEQMIIMPTVQASANHLSRKGR</sequence>
<evidence type="ECO:0000256" key="3">
    <source>
        <dbReference type="RuleBase" id="RU000363"/>
    </source>
</evidence>
<dbReference type="Proteomes" id="UP000239239">
    <property type="component" value="Unassembled WGS sequence"/>
</dbReference>
<dbReference type="PRINTS" id="PR00080">
    <property type="entry name" value="SDRFAMILY"/>
</dbReference>
<dbReference type="OrthoDB" id="9810734at2"/>
<dbReference type="PANTHER" id="PTHR42901:SF1">
    <property type="entry name" value="ALCOHOL DEHYDROGENASE"/>
    <property type="match status" value="1"/>
</dbReference>
<keyword evidence="2" id="KW-0560">Oxidoreductase</keyword>
<dbReference type="InterPro" id="IPR002347">
    <property type="entry name" value="SDR_fam"/>
</dbReference>
<dbReference type="SUPFAM" id="SSF51735">
    <property type="entry name" value="NAD(P)-binding Rossmann-fold domains"/>
    <property type="match status" value="1"/>
</dbReference>
<evidence type="ECO:0000256" key="2">
    <source>
        <dbReference type="ARBA" id="ARBA00023002"/>
    </source>
</evidence>
<comment type="similarity">
    <text evidence="1 3">Belongs to the short-chain dehydrogenases/reductases (SDR) family.</text>
</comment>
<dbReference type="Gene3D" id="3.40.50.720">
    <property type="entry name" value="NAD(P)-binding Rossmann-like Domain"/>
    <property type="match status" value="1"/>
</dbReference>
<proteinExistence type="inferred from homology"/>
<gene>
    <name evidence="4" type="ORF">C3928_02115</name>
</gene>
<reference evidence="4 5" key="1">
    <citation type="submission" date="2018-02" db="EMBL/GenBank/DDBJ databases">
        <title>Draft genome sequences of four Legionella pneumophila clinical strains isolated in Ontario.</title>
        <authorList>
            <person name="Fortuna A."/>
            <person name="Ramnarine R."/>
            <person name="Li A."/>
            <person name="Frantz C."/>
            <person name="Mallo G."/>
        </authorList>
    </citation>
    <scope>NUCLEOTIDE SEQUENCE [LARGE SCALE GENOMIC DNA]</scope>
    <source>
        <strain evidence="4 5">LG61</strain>
    </source>
</reference>
<dbReference type="PRINTS" id="PR00081">
    <property type="entry name" value="GDHRDH"/>
</dbReference>
<dbReference type="AlphaFoldDB" id="A0A2S6F6Y6"/>
<accession>A0A2S6F6Y6</accession>
<organism evidence="4 5">
    <name type="scientific">Legionella pneumophila</name>
    <dbReference type="NCBI Taxonomy" id="446"/>
    <lineage>
        <taxon>Bacteria</taxon>
        <taxon>Pseudomonadati</taxon>
        <taxon>Pseudomonadota</taxon>
        <taxon>Gammaproteobacteria</taxon>
        <taxon>Legionellales</taxon>
        <taxon>Legionellaceae</taxon>
        <taxon>Legionella</taxon>
    </lineage>
</organism>
<comment type="caution">
    <text evidence="4">The sequence shown here is derived from an EMBL/GenBank/DDBJ whole genome shotgun (WGS) entry which is preliminary data.</text>
</comment>
<dbReference type="InterPro" id="IPR036291">
    <property type="entry name" value="NAD(P)-bd_dom_sf"/>
</dbReference>
<dbReference type="InterPro" id="IPR020904">
    <property type="entry name" value="Sc_DH/Rdtase_CS"/>
</dbReference>
<evidence type="ECO:0000256" key="1">
    <source>
        <dbReference type="ARBA" id="ARBA00006484"/>
    </source>
</evidence>
<dbReference type="GO" id="GO:0016616">
    <property type="term" value="F:oxidoreductase activity, acting on the CH-OH group of donors, NAD or NADP as acceptor"/>
    <property type="evidence" value="ECO:0007669"/>
    <property type="project" value="UniProtKB-ARBA"/>
</dbReference>
<evidence type="ECO:0000313" key="5">
    <source>
        <dbReference type="Proteomes" id="UP000239239"/>
    </source>
</evidence>
<dbReference type="PROSITE" id="PS00061">
    <property type="entry name" value="ADH_SHORT"/>
    <property type="match status" value="1"/>
</dbReference>
<dbReference type="Pfam" id="PF00106">
    <property type="entry name" value="adh_short"/>
    <property type="match status" value="1"/>
</dbReference>
<evidence type="ECO:0000313" key="4">
    <source>
        <dbReference type="EMBL" id="PPK33200.1"/>
    </source>
</evidence>
<dbReference type="FunFam" id="3.40.50.720:FF:000047">
    <property type="entry name" value="NADP-dependent L-serine/L-allo-threonine dehydrogenase"/>
    <property type="match status" value="1"/>
</dbReference>
<dbReference type="PANTHER" id="PTHR42901">
    <property type="entry name" value="ALCOHOL DEHYDROGENASE"/>
    <property type="match status" value="1"/>
</dbReference>